<gene>
    <name evidence="15" type="primary">aer</name>
    <name evidence="15" type="ORF">EH105704_18_00450</name>
</gene>
<dbReference type="SMART" id="SM00283">
    <property type="entry name" value="MA"/>
    <property type="match status" value="1"/>
</dbReference>
<dbReference type="RefSeq" id="WP_002438103.1">
    <property type="nucleotide sequence ID" value="NZ_BAFF01000018.1"/>
</dbReference>
<dbReference type="InterPro" id="IPR004090">
    <property type="entry name" value="Chemotax_Me-accpt_rcpt"/>
</dbReference>
<evidence type="ECO:0000256" key="4">
    <source>
        <dbReference type="ARBA" id="ARBA00022500"/>
    </source>
</evidence>
<keyword evidence="2" id="KW-1003">Cell membrane</keyword>
<evidence type="ECO:0000313" key="16">
    <source>
        <dbReference type="Proteomes" id="UP000010297"/>
    </source>
</evidence>
<accession>H5V6Q9</accession>
<dbReference type="SUPFAM" id="SSF58104">
    <property type="entry name" value="Methyl-accepting chemotaxis protein (MCP) signaling domain"/>
    <property type="match status" value="1"/>
</dbReference>
<dbReference type="InterPro" id="IPR001610">
    <property type="entry name" value="PAC"/>
</dbReference>
<evidence type="ECO:0000256" key="7">
    <source>
        <dbReference type="ARBA" id="ARBA00022989"/>
    </source>
</evidence>
<dbReference type="InterPro" id="IPR004089">
    <property type="entry name" value="MCPsignal_dom"/>
</dbReference>
<dbReference type="eggNOG" id="COG0840">
    <property type="taxonomic scope" value="Bacteria"/>
</dbReference>
<feature type="domain" description="HAMP" evidence="14">
    <location>
        <begin position="210"/>
        <end position="262"/>
    </location>
</feature>
<dbReference type="PROSITE" id="PS50885">
    <property type="entry name" value="HAMP"/>
    <property type="match status" value="1"/>
</dbReference>
<evidence type="ECO:0000256" key="3">
    <source>
        <dbReference type="ARBA" id="ARBA00022481"/>
    </source>
</evidence>
<dbReference type="SUPFAM" id="SSF55785">
    <property type="entry name" value="PYP-like sensor domain (PAS domain)"/>
    <property type="match status" value="1"/>
</dbReference>
<keyword evidence="3" id="KW-0488">Methylation</keyword>
<evidence type="ECO:0000259" key="13">
    <source>
        <dbReference type="PROSITE" id="PS50112"/>
    </source>
</evidence>
<dbReference type="GeneID" id="92827440"/>
<dbReference type="PROSITE" id="PS50112">
    <property type="entry name" value="PAS"/>
    <property type="match status" value="1"/>
</dbReference>
<dbReference type="InterPro" id="IPR051310">
    <property type="entry name" value="MCP_chemotaxis"/>
</dbReference>
<reference evidence="15 16" key="1">
    <citation type="submission" date="2012-02" db="EMBL/GenBank/DDBJ databases">
        <title>Whole genome shotgun sequence of Escherichia hermannii NBRC 105704.</title>
        <authorList>
            <person name="Yoshida I."/>
            <person name="Hosoyama A."/>
            <person name="Tsuchikane K."/>
            <person name="Katsumata H."/>
            <person name="Yamazaki S."/>
            <person name="Fujita N."/>
        </authorList>
    </citation>
    <scope>NUCLEOTIDE SEQUENCE [LARGE SCALE GENOMIC DNA]</scope>
    <source>
        <strain evidence="15 16">NBRC 105704</strain>
    </source>
</reference>
<feature type="domain" description="PAS" evidence="13">
    <location>
        <begin position="25"/>
        <end position="60"/>
    </location>
</feature>
<keyword evidence="9 11" id="KW-0807">Transducer</keyword>
<dbReference type="InterPro" id="IPR013655">
    <property type="entry name" value="PAS_fold_3"/>
</dbReference>
<dbReference type="InterPro" id="IPR035965">
    <property type="entry name" value="PAS-like_dom_sf"/>
</dbReference>
<dbReference type="SMART" id="SM00086">
    <property type="entry name" value="PAC"/>
    <property type="match status" value="1"/>
</dbReference>
<dbReference type="GO" id="GO:0006935">
    <property type="term" value="P:chemotaxis"/>
    <property type="evidence" value="ECO:0007669"/>
    <property type="project" value="UniProtKB-KW"/>
</dbReference>
<evidence type="ECO:0000256" key="6">
    <source>
        <dbReference type="ARBA" id="ARBA00022692"/>
    </source>
</evidence>
<keyword evidence="4" id="KW-0145">Chemotaxis</keyword>
<comment type="subcellular location">
    <subcellularLocation>
        <location evidence="1">Cell inner membrane</location>
        <topology evidence="1">Multi-pass membrane protein</topology>
    </subcellularLocation>
</comment>
<dbReference type="GO" id="GO:0004888">
    <property type="term" value="F:transmembrane signaling receptor activity"/>
    <property type="evidence" value="ECO:0007669"/>
    <property type="project" value="InterPro"/>
</dbReference>
<evidence type="ECO:0000259" key="14">
    <source>
        <dbReference type="PROSITE" id="PS50885"/>
    </source>
</evidence>
<feature type="domain" description="Methyl-accepting transducer" evidence="12">
    <location>
        <begin position="267"/>
        <end position="496"/>
    </location>
</feature>
<dbReference type="PRINTS" id="PR00260">
    <property type="entry name" value="CHEMTRNSDUCR"/>
</dbReference>
<dbReference type="NCBIfam" id="TIGR00229">
    <property type="entry name" value="sensory_box"/>
    <property type="match status" value="1"/>
</dbReference>
<evidence type="ECO:0000256" key="8">
    <source>
        <dbReference type="ARBA" id="ARBA00023136"/>
    </source>
</evidence>
<evidence type="ECO:0000313" key="15">
    <source>
        <dbReference type="EMBL" id="GAB53667.1"/>
    </source>
</evidence>
<dbReference type="Pfam" id="PF00015">
    <property type="entry name" value="MCPsignal"/>
    <property type="match status" value="1"/>
</dbReference>
<evidence type="ECO:0000256" key="2">
    <source>
        <dbReference type="ARBA" id="ARBA00022475"/>
    </source>
</evidence>
<dbReference type="Gene3D" id="3.30.450.20">
    <property type="entry name" value="PAS domain"/>
    <property type="match status" value="1"/>
</dbReference>
<dbReference type="Proteomes" id="UP000010297">
    <property type="component" value="Unassembled WGS sequence"/>
</dbReference>
<dbReference type="InterPro" id="IPR003660">
    <property type="entry name" value="HAMP_dom"/>
</dbReference>
<dbReference type="PROSITE" id="PS50111">
    <property type="entry name" value="CHEMOTAXIS_TRANSDUC_2"/>
    <property type="match status" value="1"/>
</dbReference>
<dbReference type="EMBL" id="BAFF01000018">
    <property type="protein sequence ID" value="GAB53667.1"/>
    <property type="molecule type" value="Genomic_DNA"/>
</dbReference>
<evidence type="ECO:0000259" key="12">
    <source>
        <dbReference type="PROSITE" id="PS50111"/>
    </source>
</evidence>
<evidence type="ECO:0000256" key="1">
    <source>
        <dbReference type="ARBA" id="ARBA00004429"/>
    </source>
</evidence>
<organism evidence="15 16">
    <name type="scientific">Atlantibacter hermannii NBRC 105704</name>
    <dbReference type="NCBI Taxonomy" id="1115512"/>
    <lineage>
        <taxon>Bacteria</taxon>
        <taxon>Pseudomonadati</taxon>
        <taxon>Pseudomonadota</taxon>
        <taxon>Gammaproteobacteria</taxon>
        <taxon>Enterobacterales</taxon>
        <taxon>Enterobacteriaceae</taxon>
        <taxon>Atlantibacter</taxon>
    </lineage>
</organism>
<dbReference type="AlphaFoldDB" id="H5V6Q9"/>
<dbReference type="FunFam" id="3.30.450.20:FF:000046">
    <property type="entry name" value="Aerotaxis sensor receptor"/>
    <property type="match status" value="1"/>
</dbReference>
<keyword evidence="7" id="KW-1133">Transmembrane helix</keyword>
<dbReference type="CDD" id="cd00130">
    <property type="entry name" value="PAS"/>
    <property type="match status" value="1"/>
</dbReference>
<dbReference type="PANTHER" id="PTHR43531">
    <property type="entry name" value="PROTEIN ICFG"/>
    <property type="match status" value="1"/>
</dbReference>
<evidence type="ECO:0000256" key="5">
    <source>
        <dbReference type="ARBA" id="ARBA00022519"/>
    </source>
</evidence>
<dbReference type="GO" id="GO:0007165">
    <property type="term" value="P:signal transduction"/>
    <property type="evidence" value="ECO:0007669"/>
    <property type="project" value="UniProtKB-KW"/>
</dbReference>
<name>H5V6Q9_ATLHE</name>
<dbReference type="GO" id="GO:0005886">
    <property type="term" value="C:plasma membrane"/>
    <property type="evidence" value="ECO:0007669"/>
    <property type="project" value="UniProtKB-SubCell"/>
</dbReference>
<keyword evidence="8" id="KW-0472">Membrane</keyword>
<evidence type="ECO:0000256" key="11">
    <source>
        <dbReference type="PROSITE-ProRule" id="PRU00284"/>
    </source>
</evidence>
<sequence>MRINNPVTQHEYLLPDDATLMSTTDTQSYITYANSAFIKSSGFSEADLMGQPHNHIRHPDMPPEAFADMWFTLRQGESWTGLVKNRRKNGDHYWVRANVTPVYRHEELTGYISVRNVPTRDEVNAAEQLYQAVNEKRAGTLRFFKGLVVRGKWLSPLSLLQKISVAWRLALPLLAFTLVTHLLPLADLPFGLHALMTIAAAGAAGWFMHAQVARPLKIIVSQMQKIVSGRKAGHMHFNRVDEIGKIMRLVNQAGLNLHSLVNDVSVQASGISEISQQLEVNSTALNERTDETSAQLQQTAAAIEEITSAVQQTAATSEITISMAEKTSIVAQEGASVMEETIDVMKSISKISDQIVDIISVIDSIAFQTNILALNAAVEAARAGASGKGFAVVAAEVRNLAQHSASSAKEIKTLIERNVQSVRSGVEMVELAEKHISEMAAEIRQMSQLIKEVGHATGEQTAALGLINESVSQIETMAKNNADMVAYATQIASDLNRRGNRLTSAINVFGGENA</sequence>
<evidence type="ECO:0000256" key="9">
    <source>
        <dbReference type="ARBA" id="ARBA00023224"/>
    </source>
</evidence>
<dbReference type="Gene3D" id="1.10.287.950">
    <property type="entry name" value="Methyl-accepting chemotaxis protein"/>
    <property type="match status" value="1"/>
</dbReference>
<comment type="similarity">
    <text evidence="10">Belongs to the methyl-accepting chemotaxis (MCP) protein family.</text>
</comment>
<comment type="caution">
    <text evidence="15">The sequence shown here is derived from an EMBL/GenBank/DDBJ whole genome shotgun (WGS) entry which is preliminary data.</text>
</comment>
<keyword evidence="5" id="KW-0997">Cell inner membrane</keyword>
<dbReference type="InterPro" id="IPR000014">
    <property type="entry name" value="PAS"/>
</dbReference>
<evidence type="ECO:0000256" key="10">
    <source>
        <dbReference type="ARBA" id="ARBA00029447"/>
    </source>
</evidence>
<dbReference type="PANTHER" id="PTHR43531:SF7">
    <property type="entry name" value="AEROTAXIS RECEPTOR"/>
    <property type="match status" value="1"/>
</dbReference>
<dbReference type="Pfam" id="PF08447">
    <property type="entry name" value="PAS_3"/>
    <property type="match status" value="1"/>
</dbReference>
<protein>
    <submittedName>
        <fullName evidence="15">Aerotaxis receptor</fullName>
    </submittedName>
</protein>
<proteinExistence type="inferred from homology"/>
<keyword evidence="15" id="KW-0675">Receptor</keyword>
<keyword evidence="16" id="KW-1185">Reference proteome</keyword>
<keyword evidence="6" id="KW-0812">Transmembrane</keyword>